<keyword evidence="2" id="KW-1133">Transmembrane helix</keyword>
<dbReference type="RefSeq" id="WP_018596994.1">
    <property type="nucleotide sequence ID" value="NZ_CABLBP010000005.1"/>
</dbReference>
<feature type="compositionally biased region" description="Basic and acidic residues" evidence="1">
    <location>
        <begin position="613"/>
        <end position="649"/>
    </location>
</feature>
<feature type="compositionally biased region" description="Low complexity" evidence="1">
    <location>
        <begin position="458"/>
        <end position="468"/>
    </location>
</feature>
<feature type="compositionally biased region" description="Basic and acidic residues" evidence="1">
    <location>
        <begin position="718"/>
        <end position="730"/>
    </location>
</feature>
<keyword evidence="2" id="KW-0812">Transmembrane</keyword>
<evidence type="ECO:0000313" key="4">
    <source>
        <dbReference type="EMBL" id="QMW80966.1"/>
    </source>
</evidence>
<feature type="transmembrane region" description="Helical" evidence="2">
    <location>
        <begin position="130"/>
        <end position="151"/>
    </location>
</feature>
<gene>
    <name evidence="4" type="ORF">E5259_27245</name>
</gene>
<feature type="transmembrane region" description="Helical" evidence="2">
    <location>
        <begin position="163"/>
        <end position="185"/>
    </location>
</feature>
<organism evidence="4 5">
    <name type="scientific">Blautia producta</name>
    <dbReference type="NCBI Taxonomy" id="33035"/>
    <lineage>
        <taxon>Bacteria</taxon>
        <taxon>Bacillati</taxon>
        <taxon>Bacillota</taxon>
        <taxon>Clostridia</taxon>
        <taxon>Lachnospirales</taxon>
        <taxon>Lachnospiraceae</taxon>
        <taxon>Blautia</taxon>
    </lineage>
</organism>
<feature type="signal peptide" evidence="3">
    <location>
        <begin position="1"/>
        <end position="26"/>
    </location>
</feature>
<feature type="transmembrane region" description="Helical" evidence="2">
    <location>
        <begin position="87"/>
        <end position="109"/>
    </location>
</feature>
<keyword evidence="2" id="KW-0472">Membrane</keyword>
<feature type="compositionally biased region" description="Basic and acidic residues" evidence="1">
    <location>
        <begin position="669"/>
        <end position="678"/>
    </location>
</feature>
<evidence type="ECO:0008006" key="6">
    <source>
        <dbReference type="Google" id="ProtNLM"/>
    </source>
</evidence>
<feature type="chain" id="PRO_5028914213" description="YtxH domain-containing protein" evidence="3">
    <location>
        <begin position="27"/>
        <end position="730"/>
    </location>
</feature>
<evidence type="ECO:0000313" key="5">
    <source>
        <dbReference type="Proteomes" id="UP000515789"/>
    </source>
</evidence>
<name>A0A7G5N273_9FIRM</name>
<evidence type="ECO:0000256" key="1">
    <source>
        <dbReference type="SAM" id="MobiDB-lite"/>
    </source>
</evidence>
<evidence type="ECO:0000256" key="3">
    <source>
        <dbReference type="SAM" id="SignalP"/>
    </source>
</evidence>
<feature type="transmembrane region" description="Helical" evidence="2">
    <location>
        <begin position="282"/>
        <end position="301"/>
    </location>
</feature>
<dbReference type="AlphaFoldDB" id="A0A7G5N273"/>
<feature type="transmembrane region" description="Helical" evidence="2">
    <location>
        <begin position="307"/>
        <end position="327"/>
    </location>
</feature>
<accession>A0A7G5N273</accession>
<sequence>MKYFKQMIFMTAILILCISYRMPVYASVEAGESYDSSATFGITDEFDGLSGDGKYLGQEYLSNYALDSEEIGITDAGDLIMNKIANLIFSICRLLASGTCFIIYHCLNFNITEMVSGYIDMIQRNLISDVFNQMFLWGVVGMACVLVYRLFKRDMVGIVETLIKTIFIVVLSAMVTTQSGSILTVTSDLTRSMSTGLLGSLNEATGIETGTDYPVAVGGALWADLIHIPWKTLEFGSDSYTEEDVERILSQPVGSEGREELIEDMKEGRTCFNKERNLERCAMLLLYTIPFSLHCLIYIAICLLQCAMQFLSVLVVLASVFVLLMAMMPSYGFKVIEKWLQMFLQVTISMVLLTFLLGMIVWADNLLFAMFSNIGWFVVMIMQTAIALMIFKYRRKLLHILGAPVHGPEDMMRKANKDFQLLLKQTRMDSRQEPGRDETEERPAQGRNGGGSTRRPVSSGSGATTGTGDRQPGSGMGYTRQEQEGQQAPHPFMNRPEKESGARQENERQPGRDESPQYTAMEASGGNMRADLHGQRSPQRPAMDDPGRGKEDGRKDVKPVYDGREQPSVQEVYDIFRPSVNEAVETGIKEDHMDYSQEPPSQQEVYDAFHPTMETKREEVKNPNIRTDKRPVGAYEDKDSDENQRKLNDDSYEPYLGNDNEQVENLEAMPEKPLEKAVTRPQYAKQETEHKEEEAEDTLKGAQFHSADIWEEPTQLSEEERQKILRKLES</sequence>
<feature type="compositionally biased region" description="Basic and acidic residues" evidence="1">
    <location>
        <begin position="686"/>
        <end position="699"/>
    </location>
</feature>
<reference evidence="4 5" key="1">
    <citation type="submission" date="2019-04" db="EMBL/GenBank/DDBJ databases">
        <authorList>
            <person name="Schori C."/>
            <person name="Ahrens C."/>
        </authorList>
    </citation>
    <scope>NUCLEOTIDE SEQUENCE [LARGE SCALE GENOMIC DNA]</scope>
    <source>
        <strain evidence="4 5">DSM 2950</strain>
    </source>
</reference>
<feature type="compositionally biased region" description="Basic and acidic residues" evidence="1">
    <location>
        <begin position="426"/>
        <end position="444"/>
    </location>
</feature>
<feature type="transmembrane region" description="Helical" evidence="2">
    <location>
        <begin position="339"/>
        <end position="362"/>
    </location>
</feature>
<feature type="transmembrane region" description="Helical" evidence="2">
    <location>
        <begin position="368"/>
        <end position="391"/>
    </location>
</feature>
<feature type="region of interest" description="Disordered" evidence="1">
    <location>
        <begin position="589"/>
        <end position="730"/>
    </location>
</feature>
<protein>
    <recommendedName>
        <fullName evidence="6">YtxH domain-containing protein</fullName>
    </recommendedName>
</protein>
<evidence type="ECO:0000256" key="2">
    <source>
        <dbReference type="SAM" id="Phobius"/>
    </source>
</evidence>
<dbReference type="Proteomes" id="UP000515789">
    <property type="component" value="Chromosome"/>
</dbReference>
<feature type="region of interest" description="Disordered" evidence="1">
    <location>
        <begin position="426"/>
        <end position="571"/>
    </location>
</feature>
<keyword evidence="3" id="KW-0732">Signal</keyword>
<feature type="compositionally biased region" description="Basic and acidic residues" evidence="1">
    <location>
        <begin position="495"/>
        <end position="515"/>
    </location>
</feature>
<proteinExistence type="predicted"/>
<feature type="compositionally biased region" description="Basic and acidic residues" evidence="1">
    <location>
        <begin position="542"/>
        <end position="565"/>
    </location>
</feature>
<dbReference type="EMBL" id="CP039126">
    <property type="protein sequence ID" value="QMW80966.1"/>
    <property type="molecule type" value="Genomic_DNA"/>
</dbReference>